<name>A0A3M8H7X5_9BACI</name>
<evidence type="ECO:0000256" key="2">
    <source>
        <dbReference type="ARBA" id="ARBA00022475"/>
    </source>
</evidence>
<evidence type="ECO:0000313" key="7">
    <source>
        <dbReference type="EMBL" id="RNC98389.1"/>
    </source>
</evidence>
<comment type="caution">
    <text evidence="7">The sequence shown here is derived from an EMBL/GenBank/DDBJ whole genome shotgun (WGS) entry which is preliminary data.</text>
</comment>
<proteinExistence type="predicted"/>
<sequence>MRIIRIIAQIAILYIFYYLGVFFVEITKLPLPASIVGLILLAICLQMKWVKVEYIREGAGFLIAFMTLFFIPPIVGIIDYPELLSIEGIILMATIFISTVITILFTSKLSEKIEQKELKLKEKREGGNEVVKSNHLHH</sequence>
<evidence type="ECO:0000256" key="1">
    <source>
        <dbReference type="ARBA" id="ARBA00004651"/>
    </source>
</evidence>
<dbReference type="PANTHER" id="PTHR33931">
    <property type="entry name" value="HOLIN-LIKE PROTEIN CIDA-RELATED"/>
    <property type="match status" value="1"/>
</dbReference>
<dbReference type="OrthoDB" id="3176438at2"/>
<dbReference type="Proteomes" id="UP000279909">
    <property type="component" value="Unassembled WGS sequence"/>
</dbReference>
<evidence type="ECO:0000256" key="6">
    <source>
        <dbReference type="SAM" id="Phobius"/>
    </source>
</evidence>
<evidence type="ECO:0000256" key="3">
    <source>
        <dbReference type="ARBA" id="ARBA00022692"/>
    </source>
</evidence>
<feature type="transmembrane region" description="Helical" evidence="6">
    <location>
        <begin position="30"/>
        <end position="47"/>
    </location>
</feature>
<protein>
    <submittedName>
        <fullName evidence="7">CidA/LrgA family protein</fullName>
    </submittedName>
</protein>
<keyword evidence="3 6" id="KW-0812">Transmembrane</keyword>
<feature type="transmembrane region" description="Helical" evidence="6">
    <location>
        <begin position="84"/>
        <end position="106"/>
    </location>
</feature>
<dbReference type="Pfam" id="PF03788">
    <property type="entry name" value="LrgA"/>
    <property type="match status" value="1"/>
</dbReference>
<feature type="transmembrane region" description="Helical" evidence="6">
    <location>
        <begin position="7"/>
        <end position="24"/>
    </location>
</feature>
<dbReference type="InterPro" id="IPR005538">
    <property type="entry name" value="LrgA/CidA"/>
</dbReference>
<evidence type="ECO:0000256" key="4">
    <source>
        <dbReference type="ARBA" id="ARBA00022989"/>
    </source>
</evidence>
<feature type="transmembrane region" description="Helical" evidence="6">
    <location>
        <begin position="59"/>
        <end position="78"/>
    </location>
</feature>
<dbReference type="EMBL" id="RHLQ01000026">
    <property type="protein sequence ID" value="RNC98389.1"/>
    <property type="molecule type" value="Genomic_DNA"/>
</dbReference>
<gene>
    <name evidence="7" type="ORF">EC501_11130</name>
</gene>
<reference evidence="7 8" key="1">
    <citation type="journal article" date="2014" name="Int. J. Syst. Evol. Microbiol.">
        <title>Lysinibacillus halotolerans sp. nov., isolated from saline-alkaline soil.</title>
        <authorList>
            <person name="Kong D."/>
            <person name="Wang Y."/>
            <person name="Zhao B."/>
            <person name="Li Y."/>
            <person name="Song J."/>
            <person name="Zhai Y."/>
            <person name="Zhang C."/>
            <person name="Wang H."/>
            <person name="Chen X."/>
            <person name="Zhao B."/>
            <person name="Ruan Z."/>
        </authorList>
    </citation>
    <scope>NUCLEOTIDE SEQUENCE [LARGE SCALE GENOMIC DNA]</scope>
    <source>
        <strain evidence="7 8">MCCC 1A12703</strain>
    </source>
</reference>
<dbReference type="GO" id="GO:0005886">
    <property type="term" value="C:plasma membrane"/>
    <property type="evidence" value="ECO:0007669"/>
    <property type="project" value="UniProtKB-SubCell"/>
</dbReference>
<dbReference type="RefSeq" id="WP_122972372.1">
    <property type="nucleotide sequence ID" value="NZ_RHLQ01000026.1"/>
</dbReference>
<dbReference type="PANTHER" id="PTHR33931:SF6">
    <property type="entry name" value="INTEGRAL MEMBRANE PROTEIN YXZK-RELATED"/>
    <property type="match status" value="1"/>
</dbReference>
<organism evidence="7 8">
    <name type="scientific">Lysinibacillus halotolerans</name>
    <dbReference type="NCBI Taxonomy" id="1368476"/>
    <lineage>
        <taxon>Bacteria</taxon>
        <taxon>Bacillati</taxon>
        <taxon>Bacillota</taxon>
        <taxon>Bacilli</taxon>
        <taxon>Bacillales</taxon>
        <taxon>Bacillaceae</taxon>
        <taxon>Lysinibacillus</taxon>
    </lineage>
</organism>
<keyword evidence="2" id="KW-1003">Cell membrane</keyword>
<evidence type="ECO:0000256" key="5">
    <source>
        <dbReference type="ARBA" id="ARBA00023136"/>
    </source>
</evidence>
<comment type="subcellular location">
    <subcellularLocation>
        <location evidence="1">Cell membrane</location>
        <topology evidence="1">Multi-pass membrane protein</topology>
    </subcellularLocation>
</comment>
<accession>A0A3M8H7X5</accession>
<dbReference type="AlphaFoldDB" id="A0A3M8H7X5"/>
<keyword evidence="8" id="KW-1185">Reference proteome</keyword>
<keyword evidence="4 6" id="KW-1133">Transmembrane helix</keyword>
<keyword evidence="5 6" id="KW-0472">Membrane</keyword>
<evidence type="ECO:0000313" key="8">
    <source>
        <dbReference type="Proteomes" id="UP000279909"/>
    </source>
</evidence>